<name>A0ABU0Z954_9ACTN</name>
<comment type="caution">
    <text evidence="2">The sequence shown here is derived from an EMBL/GenBank/DDBJ whole genome shotgun (WGS) entry which is preliminary data.</text>
</comment>
<sequence>MTRGRPPRRGTRLPARAPGPVCRILAGLRRAQATTGGVGRKGLAALAGAALLVAGPAPAYAAPGGDVTWAVQPSTADGPDRRVSFRYELAPGAAVGDHVTVTNLSDGPATFRLYASDGVTTAAGVFDLLPGGEKPRDGGSWIRLAQSEVTLAAKARHTVPFTITVPDNATPGDHPTGIVAAVGGSAADGQVAVERRVGARVHLRVAGDLKPVLVPTDPDVDFAGGWGSDGTGTAHVAFDVENTGNVRLQGGAMVELSAPFGVWSRRFDVGAVPELLPGARFRVELTVEDVPALVVLTAKARVAPRAVGEDVVPVGLTGTDARGRSWAMPWFWTLVLLAAVAAVTLAVQTRGRWRRRLAVAVEQAREQGRRDARDTVDAVDG</sequence>
<keyword evidence="3" id="KW-1185">Reference proteome</keyword>
<gene>
    <name evidence="2" type="ORF">RB614_03535</name>
</gene>
<accession>A0ABU0Z954</accession>
<reference evidence="2 3" key="1">
    <citation type="submission" date="2023-08" db="EMBL/GenBank/DDBJ databases">
        <title>Phytohabitans sansha sp. nov., isolated from marine sediment.</title>
        <authorList>
            <person name="Zhao Y."/>
            <person name="Yi K."/>
        </authorList>
    </citation>
    <scope>NUCLEOTIDE SEQUENCE [LARGE SCALE GENOMIC DNA]</scope>
    <source>
        <strain evidence="2 3">ZYX-F-186</strain>
    </source>
</reference>
<keyword evidence="1" id="KW-0812">Transmembrane</keyword>
<feature type="transmembrane region" description="Helical" evidence="1">
    <location>
        <begin position="326"/>
        <end position="347"/>
    </location>
</feature>
<evidence type="ECO:0000313" key="3">
    <source>
        <dbReference type="Proteomes" id="UP001230908"/>
    </source>
</evidence>
<dbReference type="RefSeq" id="WP_308710863.1">
    <property type="nucleotide sequence ID" value="NZ_JAVHUY010000003.1"/>
</dbReference>
<protein>
    <submittedName>
        <fullName evidence="2">DUF916 domain-containing protein</fullName>
    </submittedName>
</protein>
<dbReference type="EMBL" id="JAVHUY010000003">
    <property type="protein sequence ID" value="MDQ7903585.1"/>
    <property type="molecule type" value="Genomic_DNA"/>
</dbReference>
<keyword evidence="1" id="KW-1133">Transmembrane helix</keyword>
<dbReference type="Proteomes" id="UP001230908">
    <property type="component" value="Unassembled WGS sequence"/>
</dbReference>
<evidence type="ECO:0000313" key="2">
    <source>
        <dbReference type="EMBL" id="MDQ7903585.1"/>
    </source>
</evidence>
<keyword evidence="1" id="KW-0472">Membrane</keyword>
<proteinExistence type="predicted"/>
<evidence type="ECO:0000256" key="1">
    <source>
        <dbReference type="SAM" id="Phobius"/>
    </source>
</evidence>
<organism evidence="2 3">
    <name type="scientific">Phytohabitans maris</name>
    <dbReference type="NCBI Taxonomy" id="3071409"/>
    <lineage>
        <taxon>Bacteria</taxon>
        <taxon>Bacillati</taxon>
        <taxon>Actinomycetota</taxon>
        <taxon>Actinomycetes</taxon>
        <taxon>Micromonosporales</taxon>
        <taxon>Micromonosporaceae</taxon>
    </lineage>
</organism>